<dbReference type="InterPro" id="IPR001444">
    <property type="entry name" value="Flag_bb_rod_N"/>
</dbReference>
<evidence type="ECO:0000259" key="11">
    <source>
        <dbReference type="Pfam" id="PF22692"/>
    </source>
</evidence>
<dbReference type="AlphaFoldDB" id="A0A0M6Y0S6"/>
<evidence type="ECO:0000259" key="9">
    <source>
        <dbReference type="Pfam" id="PF00460"/>
    </source>
</evidence>
<name>A0A0M6Y0S6_9HYPH</name>
<evidence type="ECO:0000256" key="3">
    <source>
        <dbReference type="ARBA" id="ARBA00017948"/>
    </source>
</evidence>
<evidence type="ECO:0000256" key="2">
    <source>
        <dbReference type="ARBA" id="ARBA00009677"/>
    </source>
</evidence>
<sequence length="262" mass="27753">MKALAIAATGMSAQQTNVEVVANNIANMNTTSFKRSQAEFSDLLYQAERLQGVPNRGGEDPVPEGAQLGLGVRTAGIRKLHAQGSLTNTGNQFDVALDGRGWFEITGPDDETLFTRAGSFNKNADGRLVTIDGYAVEPAIIIPQETIEVVVNESGQVYAKVDGEMTPRELGQLTLSNFANDVGLEPVGGNLFRETEASGTPVTGVAGDPGFGVVRQGYLESSNVDPVKEITALISAQRGYEMNSKVMKAADEMAGTVTNGIR</sequence>
<dbReference type="SUPFAM" id="SSF117143">
    <property type="entry name" value="Flagellar hook protein flgE"/>
    <property type="match status" value="1"/>
</dbReference>
<dbReference type="OrthoDB" id="9804559at2"/>
<evidence type="ECO:0000256" key="6">
    <source>
        <dbReference type="ARBA" id="ARBA00032912"/>
    </source>
</evidence>
<dbReference type="InterPro" id="IPR010930">
    <property type="entry name" value="Flg_bb/hook_C_dom"/>
</dbReference>
<evidence type="ECO:0000256" key="5">
    <source>
        <dbReference type="ARBA" id="ARBA00025933"/>
    </source>
</evidence>
<reference evidence="13" key="1">
    <citation type="submission" date="2015-07" db="EMBL/GenBank/DDBJ databases">
        <authorList>
            <person name="Rodrigo-Torres Lidia"/>
            <person name="Arahal R.David."/>
        </authorList>
    </citation>
    <scope>NUCLEOTIDE SEQUENCE [LARGE SCALE GENOMIC DNA]</scope>
    <source>
        <strain evidence="13">CECT 4801</strain>
    </source>
</reference>
<dbReference type="InterPro" id="IPR019776">
    <property type="entry name" value="Flagellar_basal_body_rod_CS"/>
</dbReference>
<dbReference type="PANTHER" id="PTHR30435:SF19">
    <property type="entry name" value="FLAGELLAR BASAL-BODY ROD PROTEIN FLGG"/>
    <property type="match status" value="1"/>
</dbReference>
<dbReference type="Proteomes" id="UP000048926">
    <property type="component" value="Unassembled WGS sequence"/>
</dbReference>
<evidence type="ECO:0000313" key="13">
    <source>
        <dbReference type="Proteomes" id="UP000048926"/>
    </source>
</evidence>
<dbReference type="InterPro" id="IPR053967">
    <property type="entry name" value="LlgE_F_G-like_D1"/>
</dbReference>
<evidence type="ECO:0000256" key="8">
    <source>
        <dbReference type="RuleBase" id="RU362116"/>
    </source>
</evidence>
<dbReference type="NCBIfam" id="TIGR02488">
    <property type="entry name" value="flgG_G_neg"/>
    <property type="match status" value="1"/>
</dbReference>
<gene>
    <name evidence="12" type="primary">flgG_1</name>
    <name evidence="12" type="ORF">LAL4801_00867</name>
</gene>
<feature type="domain" description="Flagellar basal-body/hook protein C-terminal" evidence="10">
    <location>
        <begin position="215"/>
        <end position="259"/>
    </location>
</feature>
<evidence type="ECO:0000256" key="7">
    <source>
        <dbReference type="NCBIfam" id="TIGR02488"/>
    </source>
</evidence>
<accession>A0A0M6Y0S6</accession>
<dbReference type="PANTHER" id="PTHR30435">
    <property type="entry name" value="FLAGELLAR PROTEIN"/>
    <property type="match status" value="1"/>
</dbReference>
<protein>
    <recommendedName>
        <fullName evidence="3 7">Flagellar basal-body rod protein FlgG</fullName>
    </recommendedName>
    <alternativeName>
        <fullName evidence="6 8">Distal rod protein</fullName>
    </alternativeName>
</protein>
<evidence type="ECO:0000313" key="12">
    <source>
        <dbReference type="EMBL" id="CTQ42439.1"/>
    </source>
</evidence>
<evidence type="ECO:0000259" key="10">
    <source>
        <dbReference type="Pfam" id="PF06429"/>
    </source>
</evidence>
<organism evidence="12 13">
    <name type="scientific">Roseibium aggregatum</name>
    <dbReference type="NCBI Taxonomy" id="187304"/>
    <lineage>
        <taxon>Bacteria</taxon>
        <taxon>Pseudomonadati</taxon>
        <taxon>Pseudomonadota</taxon>
        <taxon>Alphaproteobacteria</taxon>
        <taxon>Hyphomicrobiales</taxon>
        <taxon>Stappiaceae</taxon>
        <taxon>Roseibium</taxon>
    </lineage>
</organism>
<dbReference type="InterPro" id="IPR037925">
    <property type="entry name" value="FlgE/F/G-like"/>
</dbReference>
<dbReference type="Pfam" id="PF06429">
    <property type="entry name" value="Flg_bbr_C"/>
    <property type="match status" value="1"/>
</dbReference>
<dbReference type="GO" id="GO:0009426">
    <property type="term" value="C:bacterial-type flagellum basal body, distal rod"/>
    <property type="evidence" value="ECO:0007669"/>
    <property type="project" value="UniProtKB-UniRule"/>
</dbReference>
<keyword evidence="13" id="KW-1185">Reference proteome</keyword>
<comment type="subunit">
    <text evidence="5 8">The basal body constitutes a major portion of the flagellar organelle and consists of four rings (L,P,S, and M) mounted on a central rod. The rod consists of about 26 subunits of FlgG in the distal portion, and FlgB, FlgC and FlgF are thought to build up the proximal portion of the rod with about 6 subunits each.</text>
</comment>
<comment type="similarity">
    <text evidence="2 8">Belongs to the flagella basal body rod proteins family.</text>
</comment>
<feature type="domain" description="Flagellar hook protein FlgE/F/G-like D1" evidence="11">
    <location>
        <begin position="96"/>
        <end position="159"/>
    </location>
</feature>
<comment type="subcellular location">
    <subcellularLocation>
        <location evidence="1 8">Bacterial flagellum basal body</location>
    </subcellularLocation>
</comment>
<feature type="domain" description="Flagellar basal body rod protein N-terminal" evidence="9">
    <location>
        <begin position="5"/>
        <end position="34"/>
    </location>
</feature>
<dbReference type="InterPro" id="IPR012834">
    <property type="entry name" value="FlgG_G_neg"/>
</dbReference>
<dbReference type="Pfam" id="PF00460">
    <property type="entry name" value="Flg_bb_rod"/>
    <property type="match status" value="1"/>
</dbReference>
<dbReference type="KEGG" id="lagg:B0E33_25810"/>
<dbReference type="EMBL" id="CXST01000001">
    <property type="protein sequence ID" value="CTQ42439.1"/>
    <property type="molecule type" value="Genomic_DNA"/>
</dbReference>
<dbReference type="NCBIfam" id="TIGR03506">
    <property type="entry name" value="FlgEFG_subfam"/>
    <property type="match status" value="2"/>
</dbReference>
<proteinExistence type="inferred from homology"/>
<dbReference type="PROSITE" id="PS00588">
    <property type="entry name" value="FLAGELLA_BB_ROD"/>
    <property type="match status" value="1"/>
</dbReference>
<dbReference type="STRING" id="187304.B0E33_25810"/>
<dbReference type="InterPro" id="IPR020013">
    <property type="entry name" value="Flagellar_FlgE/F/G"/>
</dbReference>
<dbReference type="Pfam" id="PF22692">
    <property type="entry name" value="LlgE_F_G_D1"/>
    <property type="match status" value="1"/>
</dbReference>
<keyword evidence="4 8" id="KW-0975">Bacterial flagellum</keyword>
<evidence type="ECO:0000256" key="1">
    <source>
        <dbReference type="ARBA" id="ARBA00004117"/>
    </source>
</evidence>
<dbReference type="RefSeq" id="WP_022998496.1">
    <property type="nucleotide sequence ID" value="NZ_CXST01000001.1"/>
</dbReference>
<evidence type="ECO:0000256" key="4">
    <source>
        <dbReference type="ARBA" id="ARBA00023143"/>
    </source>
</evidence>
<dbReference type="GO" id="GO:0071978">
    <property type="term" value="P:bacterial-type flagellum-dependent swarming motility"/>
    <property type="evidence" value="ECO:0007669"/>
    <property type="project" value="TreeGrafter"/>
</dbReference>